<keyword evidence="2" id="KW-1185">Reference proteome</keyword>
<proteinExistence type="predicted"/>
<gene>
    <name evidence="1" type="ORF">FJR39_08815</name>
</gene>
<evidence type="ECO:0000313" key="2">
    <source>
        <dbReference type="Proteomes" id="UP001517388"/>
    </source>
</evidence>
<dbReference type="Proteomes" id="UP001517388">
    <property type="component" value="Unassembled WGS sequence"/>
</dbReference>
<name>A0ACC7S482_DOLFA</name>
<reference evidence="2" key="1">
    <citation type="journal article" date="2020" name="Toxins">
        <title>Phylogenomic Analysis of Secondary Metabolism in the Toxic Cyanobacterial Genera Anabaena, Dolichospermum and Aphanizomenon.</title>
        <authorList>
            <person name="Oesterholm J."/>
            <person name="Popin R.V."/>
            <person name="Fewer D.P."/>
            <person name="Sivonen K."/>
        </authorList>
    </citation>
    <scope>NUCLEOTIDE SEQUENCE [LARGE SCALE GENOMIC DNA]</scope>
    <source>
        <strain evidence="2">UHCC 0037</strain>
    </source>
</reference>
<evidence type="ECO:0000313" key="1">
    <source>
        <dbReference type="EMBL" id="MTJ43312.1"/>
    </source>
</evidence>
<accession>A0ACC7S482</accession>
<organism evidence="1 2">
    <name type="scientific">Dolichospermum flos-aquae UHCC 0037</name>
    <dbReference type="NCBI Taxonomy" id="2590026"/>
    <lineage>
        <taxon>Bacteria</taxon>
        <taxon>Bacillati</taxon>
        <taxon>Cyanobacteriota</taxon>
        <taxon>Cyanophyceae</taxon>
        <taxon>Nostocales</taxon>
        <taxon>Aphanizomenonaceae</taxon>
        <taxon>Dolichospermum</taxon>
    </lineage>
</organism>
<dbReference type="EMBL" id="VILF01000002">
    <property type="protein sequence ID" value="MTJ43312.1"/>
    <property type="molecule type" value="Genomic_DNA"/>
</dbReference>
<comment type="caution">
    <text evidence="1">The sequence shown here is derived from an EMBL/GenBank/DDBJ whole genome shotgun (WGS) entry which is preliminary data.</text>
</comment>
<protein>
    <submittedName>
        <fullName evidence="1">Uncharacterized protein</fullName>
    </submittedName>
</protein>
<sequence>MKKLILVALTIITILNPTQVLAQLSLTCPTQGSLTLTNQYNLATTQPAQCSFVVDNTVSNIDVTITLSEPTLNHQATTGKIDPAGTSRTAQLTYTNNSSSKTIHQNSSTTDTFSGSSTTPMAVSIQIQRPQKFFAGFYTYELMINITSP</sequence>